<comment type="caution">
    <text evidence="3">The sequence shown here is derived from an EMBL/GenBank/DDBJ whole genome shotgun (WGS) entry which is preliminary data.</text>
</comment>
<proteinExistence type="predicted"/>
<keyword evidence="1" id="KW-0175">Coiled coil</keyword>
<organism evidence="3 4">
    <name type="scientific">Colocasia esculenta</name>
    <name type="common">Wild taro</name>
    <name type="synonym">Arum esculentum</name>
    <dbReference type="NCBI Taxonomy" id="4460"/>
    <lineage>
        <taxon>Eukaryota</taxon>
        <taxon>Viridiplantae</taxon>
        <taxon>Streptophyta</taxon>
        <taxon>Embryophyta</taxon>
        <taxon>Tracheophyta</taxon>
        <taxon>Spermatophyta</taxon>
        <taxon>Magnoliopsida</taxon>
        <taxon>Liliopsida</taxon>
        <taxon>Araceae</taxon>
        <taxon>Aroideae</taxon>
        <taxon>Colocasieae</taxon>
        <taxon>Colocasia</taxon>
    </lineage>
</organism>
<keyword evidence="4" id="KW-1185">Reference proteome</keyword>
<feature type="region of interest" description="Disordered" evidence="2">
    <location>
        <begin position="66"/>
        <end position="85"/>
    </location>
</feature>
<feature type="compositionally biased region" description="Polar residues" evidence="2">
    <location>
        <begin position="95"/>
        <end position="109"/>
    </location>
</feature>
<sequence length="416" mass="46454">MAPRLFKNSFKVPRPVPAFRYQRDPRAASGYLIACSAQGRLFRATSARRVLKPLRHEQHFLASDIRQQAMPPGTRHRTTGSTTEQQVWLTKQATCSVPSAQENPSSPSSPRGGYNGYTTRAPRSSGALTTELLNGRLNAGTQSKTHRSCITLNPPSPKPHRQFTDLGIRGFSPVLQPGPPDFVLVLQASVRYRRSSSLPLSSVLGTELRKDGDPHDCLAAAEAAMKIVLAKIKHGFDDPIAIEGKKVSEADLAKLLLHRVPIDVPIEDLLKLFPNYSNITIQPELKISGQTYSTYAVFKDCKEAFEETEGPEQKIKDSCGRPQKLVSLRLEKSKTVGIYIRTILPDCPQGDTVSLKRKADANAEGGELKRQRTDLHECEGHLKEMERYLKQEQRQRDEERFNLHKALSDLMEKGQK</sequence>
<gene>
    <name evidence="3" type="ORF">Taro_048151</name>
</gene>
<evidence type="ECO:0000313" key="4">
    <source>
        <dbReference type="Proteomes" id="UP000652761"/>
    </source>
</evidence>
<dbReference type="AlphaFoldDB" id="A0A843X673"/>
<accession>A0A843X673</accession>
<reference evidence="3" key="1">
    <citation type="submission" date="2017-07" db="EMBL/GenBank/DDBJ databases">
        <title>Taro Niue Genome Assembly and Annotation.</title>
        <authorList>
            <person name="Atibalentja N."/>
            <person name="Keating K."/>
            <person name="Fields C.J."/>
        </authorList>
    </citation>
    <scope>NUCLEOTIDE SEQUENCE</scope>
    <source>
        <strain evidence="3">Niue_2</strain>
        <tissue evidence="3">Leaf</tissue>
    </source>
</reference>
<name>A0A843X673_COLES</name>
<feature type="region of interest" description="Disordered" evidence="2">
    <location>
        <begin position="95"/>
        <end position="123"/>
    </location>
</feature>
<evidence type="ECO:0000256" key="2">
    <source>
        <dbReference type="SAM" id="MobiDB-lite"/>
    </source>
</evidence>
<dbReference type="Proteomes" id="UP000652761">
    <property type="component" value="Unassembled WGS sequence"/>
</dbReference>
<protein>
    <submittedName>
        <fullName evidence="3">Uncharacterized protein</fullName>
    </submittedName>
</protein>
<evidence type="ECO:0000256" key="1">
    <source>
        <dbReference type="SAM" id="Coils"/>
    </source>
</evidence>
<dbReference type="OrthoDB" id="16516at2759"/>
<dbReference type="EMBL" id="NMUH01006413">
    <property type="protein sequence ID" value="MQM15211.1"/>
    <property type="molecule type" value="Genomic_DNA"/>
</dbReference>
<evidence type="ECO:0000313" key="3">
    <source>
        <dbReference type="EMBL" id="MQM15211.1"/>
    </source>
</evidence>
<feature type="coiled-coil region" evidence="1">
    <location>
        <begin position="375"/>
        <end position="402"/>
    </location>
</feature>